<proteinExistence type="inferred from homology"/>
<dbReference type="RefSeq" id="WP_211339140.1">
    <property type="nucleotide sequence ID" value="NZ_RKHQ01000001.1"/>
</dbReference>
<keyword evidence="5" id="KW-0378">Hydrolase</keyword>
<dbReference type="Gene3D" id="3.20.20.80">
    <property type="entry name" value="Glycosidases"/>
    <property type="match status" value="1"/>
</dbReference>
<evidence type="ECO:0000256" key="6">
    <source>
        <dbReference type="ARBA" id="ARBA00023180"/>
    </source>
</evidence>
<dbReference type="GO" id="GO:0004565">
    <property type="term" value="F:beta-galactosidase activity"/>
    <property type="evidence" value="ECO:0007669"/>
    <property type="project" value="UniProtKB-EC"/>
</dbReference>
<keyword evidence="6" id="KW-0325">Glycoprotein</keyword>
<dbReference type="Proteomes" id="UP000275356">
    <property type="component" value="Unassembled WGS sequence"/>
</dbReference>
<keyword evidence="4" id="KW-0732">Signal</keyword>
<dbReference type="InterPro" id="IPR036833">
    <property type="entry name" value="BetaGal_dom3_sf"/>
</dbReference>
<evidence type="ECO:0000256" key="2">
    <source>
        <dbReference type="ARBA" id="ARBA00009809"/>
    </source>
</evidence>
<dbReference type="EMBL" id="RKHQ01000001">
    <property type="protein sequence ID" value="ROR97046.1"/>
    <property type="molecule type" value="Genomic_DNA"/>
</dbReference>
<sequence length="1064" mass="111598">MRGEELTPVTGRRARAGVLGIALAACSAALLALGTIGAGGAPAQQPATADSTVAGVVSLVQPTPARVHDIAWDGYSLLLDGERERIWSAEFHYWRLPSTSLWRDVLQKYRAAGFNAISVYFHWGYHSPAPGVYDFDGVRDVDLLLDIAQEEGLYVIARPGPYINAETTRGGFPGWLTTVDGVARTDAPDYTAAADEWLTEIDAILARRQYTDGTGPVVLYQIENELARTDAATQRAMEHLAAKVRSDGIDVPLFHNDVGNNGLWVPAFRQDGTPTAVVPDALRTSAVDLYAFDSYAAGACEAPDVVGDLRAAPNLGLHGVGGRMGGSTASPETPGFLAETGGGWFDYWGSPGLFDCTAQRQGLGHQRVFYGTNIVNGLTLHNIYMVFGGTSWGWLPSPVVYTSYDYGAAITEGRQARDKLGGLKQLGYLLDAVPQLRELDAGAPVAASSAEVTVLHDVAPATGTHVYLATHEPSSSVADTAFTFPVETDDGDYLVPQSGTLRLAGQDAKLLLAAYDLERQRLVYSTSQLTTHLRHGEGADGRDVALLHGRAGEDGETVLRYASEPTVTVLAGEATATWDAARGDLRLDYPHDGLTEVLLRGGGRAPLLLLIADDATAAGFWREDTDAGAVLVAGPELVRGADATVVAAGGARLDLTGDTATETELRVWADDDVVEVTWNGTPVAVGPAPVAVGPADASDGAGSWPGGSLVAVDRLPGPDAVDLPDLSTAVWRVAPGSPESEPGFDDSDWAVVGTDAVGRPVLDADEHGFHQGDVWYRGRFVGGLDSVTLTYGGGGAGLLQAWVDGVYLGQDVVPSGQPTPETTSSVTFEMPPGLGAGEHVLSVMVRNNGHNQDIPADDMFKEPRGLVSVDLTGVLVPRVAWRVQGTAGGEQILDPVRGVMNAGGSFGERHGFHLPGYPDADWSTGSVPAGGSDVAPGTTWYRTTLDLDLPADHDVSLGLTIGDPSVPAGDARYRALVFVNGWNVGQYVADVGPQHTFVLPNGILDPRGANTLAIAVTSDGGAGNGLEEVELTTLGVVRGGVPVTPEAAPSWSADVYGTLDAGRP</sequence>
<dbReference type="Pfam" id="PF01301">
    <property type="entry name" value="Glyco_hydro_35"/>
    <property type="match status" value="1"/>
</dbReference>
<feature type="domain" description="Beta-galactosidase" evidence="9">
    <location>
        <begin position="438"/>
        <end position="620"/>
    </location>
</feature>
<dbReference type="SUPFAM" id="SSF51011">
    <property type="entry name" value="Glycosyl hydrolase domain"/>
    <property type="match status" value="1"/>
</dbReference>
<gene>
    <name evidence="10" type="ORF">EDD28_1639</name>
</gene>
<accession>A0A3N2DBB2</accession>
<dbReference type="InterPro" id="IPR008979">
    <property type="entry name" value="Galactose-bd-like_sf"/>
</dbReference>
<dbReference type="InterPro" id="IPR018954">
    <property type="entry name" value="Betagal_dom2"/>
</dbReference>
<keyword evidence="7" id="KW-0326">Glycosidase</keyword>
<dbReference type="SUPFAM" id="SSF49785">
    <property type="entry name" value="Galactose-binding domain-like"/>
    <property type="match status" value="2"/>
</dbReference>
<reference evidence="10 11" key="1">
    <citation type="submission" date="2018-11" db="EMBL/GenBank/DDBJ databases">
        <title>Sequencing the genomes of 1000 actinobacteria strains.</title>
        <authorList>
            <person name="Klenk H.-P."/>
        </authorList>
    </citation>
    <scope>NUCLEOTIDE SEQUENCE [LARGE SCALE GENOMIC DNA]</scope>
    <source>
        <strain evidence="10 11">DSM 13521</strain>
    </source>
</reference>
<evidence type="ECO:0000256" key="1">
    <source>
        <dbReference type="ARBA" id="ARBA00001412"/>
    </source>
</evidence>
<name>A0A3N2DBB2_9MICO</name>
<dbReference type="Pfam" id="PF13363">
    <property type="entry name" value="BetaGal_dom3"/>
    <property type="match status" value="1"/>
</dbReference>
<evidence type="ECO:0000313" key="11">
    <source>
        <dbReference type="Proteomes" id="UP000275356"/>
    </source>
</evidence>
<dbReference type="PRINTS" id="PR00742">
    <property type="entry name" value="GLHYDRLASE35"/>
</dbReference>
<comment type="caution">
    <text evidence="10">The sequence shown here is derived from an EMBL/GenBank/DDBJ whole genome shotgun (WGS) entry which is preliminary data.</text>
</comment>
<evidence type="ECO:0000256" key="4">
    <source>
        <dbReference type="ARBA" id="ARBA00022729"/>
    </source>
</evidence>
<evidence type="ECO:0000256" key="7">
    <source>
        <dbReference type="ARBA" id="ARBA00023295"/>
    </source>
</evidence>
<dbReference type="SUPFAM" id="SSF51445">
    <property type="entry name" value="(Trans)glycosidases"/>
    <property type="match status" value="1"/>
</dbReference>
<dbReference type="InterPro" id="IPR031330">
    <property type="entry name" value="Gly_Hdrlase_35_cat"/>
</dbReference>
<dbReference type="InterPro" id="IPR017853">
    <property type="entry name" value="GH"/>
</dbReference>
<comment type="similarity">
    <text evidence="2 8">Belongs to the glycosyl hydrolase 35 family.</text>
</comment>
<dbReference type="Gene3D" id="2.102.20.10">
    <property type="entry name" value="Beta-galactosidase, domain 2"/>
    <property type="match status" value="1"/>
</dbReference>
<dbReference type="SUPFAM" id="SSF117100">
    <property type="entry name" value="Beta-galactosidase LacA, domain 3"/>
    <property type="match status" value="1"/>
</dbReference>
<dbReference type="InterPro" id="IPR025300">
    <property type="entry name" value="BetaGal_jelly_roll_dom"/>
</dbReference>
<evidence type="ECO:0000256" key="3">
    <source>
        <dbReference type="ARBA" id="ARBA00012756"/>
    </source>
</evidence>
<evidence type="ECO:0000256" key="8">
    <source>
        <dbReference type="RuleBase" id="RU003679"/>
    </source>
</evidence>
<dbReference type="InterPro" id="IPR037110">
    <property type="entry name" value="Betagal_dom2_sf"/>
</dbReference>
<keyword evidence="11" id="KW-1185">Reference proteome</keyword>
<evidence type="ECO:0000256" key="5">
    <source>
        <dbReference type="ARBA" id="ARBA00022801"/>
    </source>
</evidence>
<dbReference type="Gene3D" id="2.60.120.260">
    <property type="entry name" value="Galactose-binding domain-like"/>
    <property type="match status" value="2"/>
</dbReference>
<organism evidence="10 11">
    <name type="scientific">Salana multivorans</name>
    <dbReference type="NCBI Taxonomy" id="120377"/>
    <lineage>
        <taxon>Bacteria</taxon>
        <taxon>Bacillati</taxon>
        <taxon>Actinomycetota</taxon>
        <taxon>Actinomycetes</taxon>
        <taxon>Micrococcales</taxon>
        <taxon>Beutenbergiaceae</taxon>
        <taxon>Salana</taxon>
    </lineage>
</organism>
<dbReference type="InterPro" id="IPR025972">
    <property type="entry name" value="BetaGal_dom3"/>
</dbReference>
<dbReference type="InterPro" id="IPR001944">
    <property type="entry name" value="Glycoside_Hdrlase_35"/>
</dbReference>
<dbReference type="Pfam" id="PF10435">
    <property type="entry name" value="BetaGal_dom2"/>
    <property type="match status" value="1"/>
</dbReference>
<dbReference type="SMART" id="SM01029">
    <property type="entry name" value="BetaGal_dom2"/>
    <property type="match status" value="1"/>
</dbReference>
<dbReference type="PANTHER" id="PTHR23421">
    <property type="entry name" value="BETA-GALACTOSIDASE RELATED"/>
    <property type="match status" value="1"/>
</dbReference>
<protein>
    <recommendedName>
        <fullName evidence="3">beta-galactosidase</fullName>
        <ecNumber evidence="3">3.2.1.23</ecNumber>
    </recommendedName>
</protein>
<dbReference type="AlphaFoldDB" id="A0A3N2DBB2"/>
<evidence type="ECO:0000259" key="9">
    <source>
        <dbReference type="SMART" id="SM01029"/>
    </source>
</evidence>
<dbReference type="GO" id="GO:0005975">
    <property type="term" value="P:carbohydrate metabolic process"/>
    <property type="evidence" value="ECO:0007669"/>
    <property type="project" value="InterPro"/>
</dbReference>
<dbReference type="Pfam" id="PF13364">
    <property type="entry name" value="BetaGal_ABD2"/>
    <property type="match status" value="2"/>
</dbReference>
<dbReference type="EC" id="3.2.1.23" evidence="3"/>
<comment type="catalytic activity">
    <reaction evidence="1">
        <text>Hydrolysis of terminal non-reducing beta-D-galactose residues in beta-D-galactosides.</text>
        <dbReference type="EC" id="3.2.1.23"/>
    </reaction>
</comment>
<dbReference type="PROSITE" id="PS51257">
    <property type="entry name" value="PROKAR_LIPOPROTEIN"/>
    <property type="match status" value="1"/>
</dbReference>
<evidence type="ECO:0000313" key="10">
    <source>
        <dbReference type="EMBL" id="ROR97046.1"/>
    </source>
</evidence>